<keyword evidence="1" id="KW-1185">Reference proteome</keyword>
<accession>A0AC58RUV6</accession>
<protein>
    <submittedName>
        <fullName evidence="2">Uncharacterized protein LOC142163143</fullName>
    </submittedName>
</protein>
<dbReference type="RefSeq" id="XP_075076500.1">
    <property type="nucleotide sequence ID" value="XM_075220399.1"/>
</dbReference>
<reference evidence="1" key="1">
    <citation type="journal article" date="2014" name="Nat. Commun.">
        <title>The tobacco genome sequence and its comparison with those of tomato and potato.</title>
        <authorList>
            <person name="Sierro N."/>
            <person name="Battey J.N."/>
            <person name="Ouadi S."/>
            <person name="Bakaher N."/>
            <person name="Bovet L."/>
            <person name="Willig A."/>
            <person name="Goepfert S."/>
            <person name="Peitsch M.C."/>
            <person name="Ivanov N.V."/>
        </authorList>
    </citation>
    <scope>NUCLEOTIDE SEQUENCE [LARGE SCALE GENOMIC DNA]</scope>
</reference>
<sequence>MIQKILKARQYIEEAGLNMDNLLNMDRFSIKKMYLRLRGNYPKVAWRRLLCNNQECPRWLFTLTLVAHGRLNTKDKLVSWGVRDEQVCPLCEEDNESINHFFFSCVWSANVWVKLLQWLGIHRAAMCWQDELKWAILHMRRKTVVAIYRMVLAGSIYFLWQERNLRIFQAKRRSFEVVTRLIVQEMFCRGSMQNTLARKMEQYNHYP</sequence>
<reference evidence="2" key="2">
    <citation type="submission" date="2025-08" db="UniProtKB">
        <authorList>
            <consortium name="RefSeq"/>
        </authorList>
    </citation>
    <scope>IDENTIFICATION</scope>
    <source>
        <tissue evidence="2">Leaf</tissue>
    </source>
</reference>
<organism evidence="1 2">
    <name type="scientific">Nicotiana tabacum</name>
    <name type="common">Common tobacco</name>
    <dbReference type="NCBI Taxonomy" id="4097"/>
    <lineage>
        <taxon>Eukaryota</taxon>
        <taxon>Viridiplantae</taxon>
        <taxon>Streptophyta</taxon>
        <taxon>Embryophyta</taxon>
        <taxon>Tracheophyta</taxon>
        <taxon>Spermatophyta</taxon>
        <taxon>Magnoliopsida</taxon>
        <taxon>eudicotyledons</taxon>
        <taxon>Gunneridae</taxon>
        <taxon>Pentapetalae</taxon>
        <taxon>asterids</taxon>
        <taxon>lamiids</taxon>
        <taxon>Solanales</taxon>
        <taxon>Solanaceae</taxon>
        <taxon>Nicotianoideae</taxon>
        <taxon>Nicotianeae</taxon>
        <taxon>Nicotiana</taxon>
    </lineage>
</organism>
<dbReference type="Proteomes" id="UP000790787">
    <property type="component" value="Chromosome 1"/>
</dbReference>
<evidence type="ECO:0000313" key="2">
    <source>
        <dbReference type="RefSeq" id="XP_075076500.1"/>
    </source>
</evidence>
<name>A0AC58RUV6_TOBAC</name>
<proteinExistence type="predicted"/>
<evidence type="ECO:0000313" key="1">
    <source>
        <dbReference type="Proteomes" id="UP000790787"/>
    </source>
</evidence>
<gene>
    <name evidence="2" type="primary">LOC142163143</name>
</gene>